<evidence type="ECO:0000256" key="1">
    <source>
        <dbReference type="PROSITE-ProRule" id="PRU00076"/>
    </source>
</evidence>
<proteinExistence type="predicted"/>
<sequence length="74" mass="7888">VLSQLCAPGYYRDSNDRSASLLGSCTRCPCNNHEESCSATPDGRVSCSCQSGYTGRYCNSVGEAAGNAKRMIKE</sequence>
<dbReference type="EMBL" id="CAJPIN010004247">
    <property type="protein sequence ID" value="CAG2056708.1"/>
    <property type="molecule type" value="Genomic_DNA"/>
</dbReference>
<dbReference type="PROSITE" id="PS50026">
    <property type="entry name" value="EGF_3"/>
    <property type="match status" value="1"/>
</dbReference>
<reference evidence="3" key="1">
    <citation type="submission" date="2021-03" db="EMBL/GenBank/DDBJ databases">
        <authorList>
            <person name="Tran Van P."/>
        </authorList>
    </citation>
    <scope>NUCLEOTIDE SEQUENCE</scope>
</reference>
<dbReference type="Proteomes" id="UP001153148">
    <property type="component" value="Unassembled WGS sequence"/>
</dbReference>
<dbReference type="PROSITE" id="PS01186">
    <property type="entry name" value="EGF_2"/>
    <property type="match status" value="1"/>
</dbReference>
<dbReference type="InterPro" id="IPR000742">
    <property type="entry name" value="EGF"/>
</dbReference>
<keyword evidence="1" id="KW-0245">EGF-like domain</keyword>
<protein>
    <recommendedName>
        <fullName evidence="2">EGF-like domain-containing protein</fullName>
    </recommendedName>
</protein>
<evidence type="ECO:0000313" key="3">
    <source>
        <dbReference type="EMBL" id="CAG2056708.1"/>
    </source>
</evidence>
<feature type="non-terminal residue" evidence="3">
    <location>
        <position position="1"/>
    </location>
</feature>
<accession>A0ABN7NQ68</accession>
<feature type="disulfide bond" evidence="1">
    <location>
        <begin position="30"/>
        <end position="47"/>
    </location>
</feature>
<comment type="caution">
    <text evidence="3">The sequence shown here is derived from an EMBL/GenBank/DDBJ whole genome shotgun (WGS) entry which is preliminary data.</text>
</comment>
<organism evidence="3 4">
    <name type="scientific">Timema podura</name>
    <name type="common">Walking stick</name>
    <dbReference type="NCBI Taxonomy" id="61482"/>
    <lineage>
        <taxon>Eukaryota</taxon>
        <taxon>Metazoa</taxon>
        <taxon>Ecdysozoa</taxon>
        <taxon>Arthropoda</taxon>
        <taxon>Hexapoda</taxon>
        <taxon>Insecta</taxon>
        <taxon>Pterygota</taxon>
        <taxon>Neoptera</taxon>
        <taxon>Polyneoptera</taxon>
        <taxon>Phasmatodea</taxon>
        <taxon>Timematodea</taxon>
        <taxon>Timematoidea</taxon>
        <taxon>Timematidae</taxon>
        <taxon>Timema</taxon>
    </lineage>
</organism>
<gene>
    <name evidence="3" type="ORF">TPAB3V08_LOCUS3696</name>
</gene>
<evidence type="ECO:0000259" key="2">
    <source>
        <dbReference type="PROSITE" id="PS50026"/>
    </source>
</evidence>
<dbReference type="PROSITE" id="PS00022">
    <property type="entry name" value="EGF_1"/>
    <property type="match status" value="1"/>
</dbReference>
<feature type="disulfide bond" evidence="1">
    <location>
        <begin position="49"/>
        <end position="58"/>
    </location>
</feature>
<evidence type="ECO:0000313" key="4">
    <source>
        <dbReference type="Proteomes" id="UP001153148"/>
    </source>
</evidence>
<dbReference type="Gene3D" id="2.10.25.10">
    <property type="entry name" value="Laminin"/>
    <property type="match status" value="1"/>
</dbReference>
<keyword evidence="1" id="KW-1015">Disulfide bond</keyword>
<keyword evidence="4" id="KW-1185">Reference proteome</keyword>
<comment type="caution">
    <text evidence="1">Lacks conserved residue(s) required for the propagation of feature annotation.</text>
</comment>
<name>A0ABN7NQ68_TIMPD</name>
<feature type="domain" description="EGF-like" evidence="2">
    <location>
        <begin position="21"/>
        <end position="59"/>
    </location>
</feature>